<keyword evidence="1" id="KW-0479">Metal-binding</keyword>
<dbReference type="PANTHER" id="PTHR14095:SF0">
    <property type="entry name" value="MIP22305P"/>
    <property type="match status" value="1"/>
</dbReference>
<dbReference type="EMBL" id="BAABUJ010000011">
    <property type="protein sequence ID" value="GAA5798992.1"/>
    <property type="molecule type" value="Genomic_DNA"/>
</dbReference>
<feature type="region of interest" description="Disordered" evidence="2">
    <location>
        <begin position="457"/>
        <end position="551"/>
    </location>
</feature>
<dbReference type="Proteomes" id="UP001476247">
    <property type="component" value="Unassembled WGS sequence"/>
</dbReference>
<feature type="compositionally biased region" description="Polar residues" evidence="2">
    <location>
        <begin position="538"/>
        <end position="551"/>
    </location>
</feature>
<protein>
    <recommendedName>
        <fullName evidence="3">EF-hand domain-containing protein</fullName>
    </recommendedName>
</protein>
<dbReference type="InterPro" id="IPR041534">
    <property type="entry name" value="EF-hand_13"/>
</dbReference>
<dbReference type="InterPro" id="IPR011992">
    <property type="entry name" value="EF-hand-dom_pair"/>
</dbReference>
<dbReference type="SUPFAM" id="SSF47473">
    <property type="entry name" value="EF-hand"/>
    <property type="match status" value="2"/>
</dbReference>
<feature type="compositionally biased region" description="Acidic residues" evidence="2">
    <location>
        <begin position="458"/>
        <end position="474"/>
    </location>
</feature>
<keyword evidence="5" id="KW-1185">Reference proteome</keyword>
<accession>A0ABP9XW36</accession>
<dbReference type="PROSITE" id="PS50222">
    <property type="entry name" value="EF_HAND_2"/>
    <property type="match status" value="1"/>
</dbReference>
<feature type="compositionally biased region" description="Polar residues" evidence="2">
    <location>
        <begin position="511"/>
        <end position="521"/>
    </location>
</feature>
<organism evidence="4 5">
    <name type="scientific">Helicostylum pulchrum</name>
    <dbReference type="NCBI Taxonomy" id="562976"/>
    <lineage>
        <taxon>Eukaryota</taxon>
        <taxon>Fungi</taxon>
        <taxon>Fungi incertae sedis</taxon>
        <taxon>Mucoromycota</taxon>
        <taxon>Mucoromycotina</taxon>
        <taxon>Mucoromycetes</taxon>
        <taxon>Mucorales</taxon>
        <taxon>Mucorineae</taxon>
        <taxon>Mucoraceae</taxon>
        <taxon>Helicostylum</taxon>
    </lineage>
</organism>
<evidence type="ECO:0000313" key="5">
    <source>
        <dbReference type="Proteomes" id="UP001476247"/>
    </source>
</evidence>
<evidence type="ECO:0000313" key="4">
    <source>
        <dbReference type="EMBL" id="GAA5798992.1"/>
    </source>
</evidence>
<evidence type="ECO:0000259" key="3">
    <source>
        <dbReference type="PROSITE" id="PS50222"/>
    </source>
</evidence>
<comment type="caution">
    <text evidence="4">The sequence shown here is derived from an EMBL/GenBank/DDBJ whole genome shotgun (WGS) entry which is preliminary data.</text>
</comment>
<feature type="compositionally biased region" description="Low complexity" evidence="2">
    <location>
        <begin position="485"/>
        <end position="495"/>
    </location>
</feature>
<dbReference type="Gene3D" id="1.10.238.230">
    <property type="match status" value="1"/>
</dbReference>
<reference evidence="4 5" key="1">
    <citation type="submission" date="2024-04" db="EMBL/GenBank/DDBJ databases">
        <title>genome sequences of Mucor flavus KT1a and Helicostylum pulchrum KT1b strains isolation_sourced from the surface of a dry-aged beef.</title>
        <authorList>
            <person name="Toyotome T."/>
            <person name="Hosono M."/>
            <person name="Torimaru M."/>
            <person name="Fukuda K."/>
            <person name="Mikami N."/>
        </authorList>
    </citation>
    <scope>NUCLEOTIDE SEQUENCE [LARGE SCALE GENOMIC DNA]</scope>
    <source>
        <strain evidence="4 5">KT1b</strain>
    </source>
</reference>
<feature type="compositionally biased region" description="Basic and acidic residues" evidence="2">
    <location>
        <begin position="522"/>
        <end position="537"/>
    </location>
</feature>
<evidence type="ECO:0000256" key="2">
    <source>
        <dbReference type="SAM" id="MobiDB-lite"/>
    </source>
</evidence>
<gene>
    <name evidence="4" type="ORF">HPULCUR_004401</name>
</gene>
<dbReference type="InterPro" id="IPR002048">
    <property type="entry name" value="EF_hand_dom"/>
</dbReference>
<dbReference type="Pfam" id="PF17958">
    <property type="entry name" value="EF-hand_13"/>
    <property type="match status" value="1"/>
</dbReference>
<name>A0ABP9XW36_9FUNG</name>
<proteinExistence type="predicted"/>
<dbReference type="PANTHER" id="PTHR14095">
    <property type="entry name" value="PHOSPHATASE 2A REGULATORY SUBUNIT-RELATED"/>
    <property type="match status" value="1"/>
</dbReference>
<dbReference type="Gene3D" id="1.10.238.220">
    <property type="match status" value="1"/>
</dbReference>
<evidence type="ECO:0000256" key="1">
    <source>
        <dbReference type="ARBA" id="ARBA00022723"/>
    </source>
</evidence>
<feature type="domain" description="EF-hand" evidence="3">
    <location>
        <begin position="286"/>
        <end position="321"/>
    </location>
</feature>
<dbReference type="Gene3D" id="1.10.238.10">
    <property type="entry name" value="EF-hand"/>
    <property type="match status" value="1"/>
</dbReference>
<sequence>MSTQFAQFYFPNKSLSNQHMINKLHHEIILDKVSSLFTNVDYLTQVEFHAVTEICSLPRYMNLALFRATQDQPNDCITLEQFEDNWSFLTKDYDYNDTDSLIYYILKKPEFNCITPDDFLPVLEDIVLNHPALQFLENNITFQERYIETVICRIFYDAHCPTGKLSLKQFHKSDLASVLRSLDPSIDLYAIHNVFSYKQFYVLYCKLWALDTDHDLALTEADLNNYNMGTLTGLTIERIMENGRIMAFTDTPRVIISDHDSAQDRPAPYLTYFDFIWFFLSEVDKSTPLAIEYWFRCLDVDGDEVLSAYELSKFWQDQDTKQNFFGNPQVDGTIQFEDIIRQMNDLIQPRIPGQFSLKDLKKNGYLAERFFDTFINYDRFQVHEAHQEGSVREQKMYEQELDEDALYEPIVLRDDLGFPVLCNWTDYADIEYSRIISEENYVNSLDEQDDSLCREEYEGPQEYEEEPQEYEENDEISHSSDDGLSDSLSVTSSNSFRSEIQTPDLHDPDYINSTVPESSSGESEKKDTEDESCERTLSRPTSYNSKTKYYENTQEHTTLDCLHQHITN</sequence>